<evidence type="ECO:0000313" key="3">
    <source>
        <dbReference type="Proteomes" id="UP001295444"/>
    </source>
</evidence>
<accession>A0AAD1T8N1</accession>
<dbReference type="InterPro" id="IPR016186">
    <property type="entry name" value="C-type_lectin-like/link_sf"/>
</dbReference>
<dbReference type="InterPro" id="IPR050111">
    <property type="entry name" value="C-type_lectin/snaclec_domain"/>
</dbReference>
<dbReference type="PROSITE" id="PS50041">
    <property type="entry name" value="C_TYPE_LECTIN_2"/>
    <property type="match status" value="1"/>
</dbReference>
<dbReference type="SUPFAM" id="SSF56436">
    <property type="entry name" value="C-type lectin-like"/>
    <property type="match status" value="1"/>
</dbReference>
<evidence type="ECO:0000259" key="1">
    <source>
        <dbReference type="PROSITE" id="PS50041"/>
    </source>
</evidence>
<dbReference type="AlphaFoldDB" id="A0AAD1T8N1"/>
<keyword evidence="3" id="KW-1185">Reference proteome</keyword>
<gene>
    <name evidence="2" type="ORF">PECUL_23A016588</name>
</gene>
<dbReference type="PANTHER" id="PTHR22803">
    <property type="entry name" value="MANNOSE, PHOSPHOLIPASE, LECTIN RECEPTOR RELATED"/>
    <property type="match status" value="1"/>
</dbReference>
<dbReference type="Proteomes" id="UP001295444">
    <property type="component" value="Chromosome 11"/>
</dbReference>
<name>A0AAD1T8N1_PELCU</name>
<protein>
    <recommendedName>
        <fullName evidence="1">C-type lectin domain-containing protein</fullName>
    </recommendedName>
</protein>
<dbReference type="InterPro" id="IPR016187">
    <property type="entry name" value="CTDL_fold"/>
</dbReference>
<reference evidence="2" key="1">
    <citation type="submission" date="2022-03" db="EMBL/GenBank/DDBJ databases">
        <authorList>
            <person name="Alioto T."/>
            <person name="Alioto T."/>
            <person name="Gomez Garrido J."/>
        </authorList>
    </citation>
    <scope>NUCLEOTIDE SEQUENCE</scope>
</reference>
<dbReference type="Pfam" id="PF00059">
    <property type="entry name" value="Lectin_C"/>
    <property type="match status" value="1"/>
</dbReference>
<dbReference type="Gene3D" id="3.10.100.10">
    <property type="entry name" value="Mannose-Binding Protein A, subunit A"/>
    <property type="match status" value="1"/>
</dbReference>
<proteinExistence type="predicted"/>
<sequence>MAVSPTFGGGLPPLVFQHLGGLVVLQDSISVRYTDLSMFTFLLLLCLVGSIYTQESGDNVQEDYEIQNNIEPIPLSDATSEDHLEDSLTSDKNTIGDKCKSYKFYNHHLTFSAAQGICRRYGGNLCSIHSARTNRCVSNLVRRANKSVTLVWIGVRNYGGNSPFRNVDGTRLDYTNWGCGLSSSISRCAALNIHTGRWHTFHCGIRLPFVCNY</sequence>
<organism evidence="2 3">
    <name type="scientific">Pelobates cultripes</name>
    <name type="common">Western spadefoot toad</name>
    <dbReference type="NCBI Taxonomy" id="61616"/>
    <lineage>
        <taxon>Eukaryota</taxon>
        <taxon>Metazoa</taxon>
        <taxon>Chordata</taxon>
        <taxon>Craniata</taxon>
        <taxon>Vertebrata</taxon>
        <taxon>Euteleostomi</taxon>
        <taxon>Amphibia</taxon>
        <taxon>Batrachia</taxon>
        <taxon>Anura</taxon>
        <taxon>Pelobatoidea</taxon>
        <taxon>Pelobatidae</taxon>
        <taxon>Pelobates</taxon>
    </lineage>
</organism>
<dbReference type="EMBL" id="OW240922">
    <property type="protein sequence ID" value="CAH2321549.1"/>
    <property type="molecule type" value="Genomic_DNA"/>
</dbReference>
<dbReference type="SMART" id="SM00034">
    <property type="entry name" value="CLECT"/>
    <property type="match status" value="1"/>
</dbReference>
<feature type="domain" description="C-type lectin" evidence="1">
    <location>
        <begin position="102"/>
        <end position="212"/>
    </location>
</feature>
<evidence type="ECO:0000313" key="2">
    <source>
        <dbReference type="EMBL" id="CAH2321549.1"/>
    </source>
</evidence>
<dbReference type="InterPro" id="IPR001304">
    <property type="entry name" value="C-type_lectin-like"/>
</dbReference>